<evidence type="ECO:0000313" key="2">
    <source>
        <dbReference type="Proteomes" id="UP000601055"/>
    </source>
</evidence>
<protein>
    <submittedName>
        <fullName evidence="1">Uncharacterized protein</fullName>
    </submittedName>
</protein>
<reference evidence="1" key="1">
    <citation type="submission" date="2019-11" db="EMBL/GenBank/DDBJ databases">
        <title>Description of Pedobacter sp. LMG 31464T.</title>
        <authorList>
            <person name="Carlier A."/>
            <person name="Qi S."/>
            <person name="Vandamme P."/>
        </authorList>
    </citation>
    <scope>NUCLEOTIDE SEQUENCE</scope>
    <source>
        <strain evidence="1">LMG 31464</strain>
    </source>
</reference>
<name>A0A923E1R3_9SPHI</name>
<sequence>MAVYNGKSLKGSFGNLTFIKHGEVDIVRSKSKRVKQTKATKKSASVFGKFISPFAKFIRQSFDVLINGNADSAMVNRMNSDISTLIYQHIDVDGKFNFTPTSFDRLLDFNFNLSSSLNKSLLIKPIVNFTSGNVEIIWPEFLIAKNLRFPVKANSCVVSFRFAQYCLAKGKWNIPEVEEIEIKKSQLSTISQSFNLPIPAGSLFLLGVGITYFTGTPKIKLNNKTFNPAGICGVGFVPGNCAAAEIADWEILPLATMQ</sequence>
<dbReference type="RefSeq" id="WP_182923768.1">
    <property type="nucleotide sequence ID" value="NZ_WNXD01000002.1"/>
</dbReference>
<organism evidence="1 2">
    <name type="scientific">Pedobacter planticolens</name>
    <dbReference type="NCBI Taxonomy" id="2679964"/>
    <lineage>
        <taxon>Bacteria</taxon>
        <taxon>Pseudomonadati</taxon>
        <taxon>Bacteroidota</taxon>
        <taxon>Sphingobacteriia</taxon>
        <taxon>Sphingobacteriales</taxon>
        <taxon>Sphingobacteriaceae</taxon>
        <taxon>Pedobacter</taxon>
    </lineage>
</organism>
<comment type="caution">
    <text evidence="1">The sequence shown here is derived from an EMBL/GenBank/DDBJ whole genome shotgun (WGS) entry which is preliminary data.</text>
</comment>
<gene>
    <name evidence="1" type="ORF">GM921_16700</name>
</gene>
<dbReference type="Proteomes" id="UP000601055">
    <property type="component" value="Unassembled WGS sequence"/>
</dbReference>
<dbReference type="EMBL" id="WNXD01000002">
    <property type="protein sequence ID" value="MBB2147146.1"/>
    <property type="molecule type" value="Genomic_DNA"/>
</dbReference>
<dbReference type="AlphaFoldDB" id="A0A923E1R3"/>
<accession>A0A923E1R3</accession>
<proteinExistence type="predicted"/>
<evidence type="ECO:0000313" key="1">
    <source>
        <dbReference type="EMBL" id="MBB2147146.1"/>
    </source>
</evidence>
<keyword evidence="2" id="KW-1185">Reference proteome</keyword>